<protein>
    <submittedName>
        <fullName evidence="9">ABC transporter permease</fullName>
    </submittedName>
</protein>
<evidence type="ECO:0000256" key="7">
    <source>
        <dbReference type="RuleBase" id="RU363032"/>
    </source>
</evidence>
<dbReference type="PANTHER" id="PTHR30450">
    <property type="entry name" value="ABC TRANSPORTER PERMEASE"/>
    <property type="match status" value="1"/>
</dbReference>
<feature type="domain" description="ABC transmembrane type-1" evidence="8">
    <location>
        <begin position="18"/>
        <end position="212"/>
    </location>
</feature>
<dbReference type="CDD" id="cd06261">
    <property type="entry name" value="TM_PBP2"/>
    <property type="match status" value="1"/>
</dbReference>
<keyword evidence="10" id="KW-1185">Reference proteome</keyword>
<dbReference type="EMBL" id="JAROAS010000026">
    <property type="protein sequence ID" value="MED4129111.1"/>
    <property type="molecule type" value="Genomic_DNA"/>
</dbReference>
<feature type="transmembrane region" description="Helical" evidence="7">
    <location>
        <begin position="87"/>
        <end position="110"/>
    </location>
</feature>
<dbReference type="InterPro" id="IPR035906">
    <property type="entry name" value="MetI-like_sf"/>
</dbReference>
<reference evidence="9 10" key="1">
    <citation type="submission" date="2023-03" db="EMBL/GenBank/DDBJ databases">
        <title>Bacillus Genome Sequencing.</title>
        <authorList>
            <person name="Dunlap C."/>
        </authorList>
    </citation>
    <scope>NUCLEOTIDE SEQUENCE [LARGE SCALE GENOMIC DNA]</scope>
    <source>
        <strain evidence="9 10">B-4107</strain>
    </source>
</reference>
<keyword evidence="3" id="KW-1003">Cell membrane</keyword>
<evidence type="ECO:0000256" key="4">
    <source>
        <dbReference type="ARBA" id="ARBA00022692"/>
    </source>
</evidence>
<evidence type="ECO:0000313" key="10">
    <source>
        <dbReference type="Proteomes" id="UP001341820"/>
    </source>
</evidence>
<evidence type="ECO:0000256" key="2">
    <source>
        <dbReference type="ARBA" id="ARBA00022448"/>
    </source>
</evidence>
<evidence type="ECO:0000259" key="8">
    <source>
        <dbReference type="PROSITE" id="PS50928"/>
    </source>
</evidence>
<keyword evidence="4 7" id="KW-0812">Transmembrane</keyword>
<evidence type="ECO:0000256" key="6">
    <source>
        <dbReference type="ARBA" id="ARBA00023136"/>
    </source>
</evidence>
<sequence length="222" mass="24331">MLDRLFPNVVWDQFWNASYETVYMVLISSIFTALFGVLLGLFLYLTAKGNPWQNQLLYSLTALVVNVFRSIPFIILILLLIPFTRALVGTMLGPSAALPALIIGAAPFYARLVEIGLREVDRGVVEASEAMGSSNGHIIFKVLIPESMPALISGLTVTTVTLIGYTAMAGVIGGGGLGTYAFIRGYQQTNFDVMIVATFTIIVIVFIIQWIGDFITNRLDKR</sequence>
<feature type="transmembrane region" description="Helical" evidence="7">
    <location>
        <begin position="193"/>
        <end position="212"/>
    </location>
</feature>
<comment type="subcellular location">
    <subcellularLocation>
        <location evidence="1 7">Cell membrane</location>
        <topology evidence="1 7">Multi-pass membrane protein</topology>
    </subcellularLocation>
</comment>
<dbReference type="PROSITE" id="PS50928">
    <property type="entry name" value="ABC_TM1"/>
    <property type="match status" value="1"/>
</dbReference>
<keyword evidence="6 7" id="KW-0472">Membrane</keyword>
<dbReference type="InterPro" id="IPR051322">
    <property type="entry name" value="AA_ABC_Transporter_Permease"/>
</dbReference>
<keyword evidence="2 7" id="KW-0813">Transport</keyword>
<dbReference type="Gene3D" id="1.10.3720.10">
    <property type="entry name" value="MetI-like"/>
    <property type="match status" value="1"/>
</dbReference>
<dbReference type="RefSeq" id="WP_328237806.1">
    <property type="nucleotide sequence ID" value="NZ_JAROAS010000026.1"/>
</dbReference>
<feature type="transmembrane region" description="Helical" evidence="7">
    <location>
        <begin position="57"/>
        <end position="81"/>
    </location>
</feature>
<evidence type="ECO:0000256" key="3">
    <source>
        <dbReference type="ARBA" id="ARBA00022475"/>
    </source>
</evidence>
<comment type="caution">
    <text evidence="9">The sequence shown here is derived from an EMBL/GenBank/DDBJ whole genome shotgun (WGS) entry which is preliminary data.</text>
</comment>
<evidence type="ECO:0000256" key="1">
    <source>
        <dbReference type="ARBA" id="ARBA00004651"/>
    </source>
</evidence>
<feature type="transmembrane region" description="Helical" evidence="7">
    <location>
        <begin position="150"/>
        <end position="173"/>
    </location>
</feature>
<dbReference type="Pfam" id="PF00528">
    <property type="entry name" value="BPD_transp_1"/>
    <property type="match status" value="1"/>
</dbReference>
<proteinExistence type="inferred from homology"/>
<dbReference type="SUPFAM" id="SSF161098">
    <property type="entry name" value="MetI-like"/>
    <property type="match status" value="1"/>
</dbReference>
<dbReference type="PANTHER" id="PTHR30450:SF1">
    <property type="entry name" value="D-METHIONINE TRANSPORT SYSTEM PERMEASE PROTEIN METI-RELATED"/>
    <property type="match status" value="1"/>
</dbReference>
<name>A0ABU6NLN6_9BACI</name>
<feature type="transmembrane region" description="Helical" evidence="7">
    <location>
        <begin position="22"/>
        <end position="45"/>
    </location>
</feature>
<dbReference type="Proteomes" id="UP001341820">
    <property type="component" value="Unassembled WGS sequence"/>
</dbReference>
<accession>A0ABU6NLN6</accession>
<dbReference type="InterPro" id="IPR000515">
    <property type="entry name" value="MetI-like"/>
</dbReference>
<organism evidence="9 10">
    <name type="scientific">Shouchella miscanthi</name>
    <dbReference type="NCBI Taxonomy" id="2598861"/>
    <lineage>
        <taxon>Bacteria</taxon>
        <taxon>Bacillati</taxon>
        <taxon>Bacillota</taxon>
        <taxon>Bacilli</taxon>
        <taxon>Bacillales</taxon>
        <taxon>Bacillaceae</taxon>
        <taxon>Shouchella</taxon>
    </lineage>
</organism>
<comment type="similarity">
    <text evidence="7">Belongs to the binding-protein-dependent transport system permease family.</text>
</comment>
<evidence type="ECO:0000313" key="9">
    <source>
        <dbReference type="EMBL" id="MED4129111.1"/>
    </source>
</evidence>
<gene>
    <name evidence="9" type="ORF">P5F74_13285</name>
</gene>
<evidence type="ECO:0000256" key="5">
    <source>
        <dbReference type="ARBA" id="ARBA00022989"/>
    </source>
</evidence>
<keyword evidence="5 7" id="KW-1133">Transmembrane helix</keyword>